<dbReference type="InterPro" id="IPR002355">
    <property type="entry name" value="Cu_oxidase_Cu_BS"/>
</dbReference>
<dbReference type="AlphaFoldDB" id="A0A7X0D5P5"/>
<proteinExistence type="predicted"/>
<dbReference type="PANTHER" id="PTHR11709">
    <property type="entry name" value="MULTI-COPPER OXIDASE"/>
    <property type="match status" value="1"/>
</dbReference>
<feature type="domain" description="Plastocyanin-like" evidence="6">
    <location>
        <begin position="64"/>
        <end position="167"/>
    </location>
</feature>
<evidence type="ECO:0000256" key="1">
    <source>
        <dbReference type="ARBA" id="ARBA00022723"/>
    </source>
</evidence>
<dbReference type="Gene3D" id="2.60.40.420">
    <property type="entry name" value="Cupredoxins - blue copper proteins"/>
    <property type="match status" value="1"/>
</dbReference>
<accession>A0A7X0D5P5</accession>
<evidence type="ECO:0000256" key="4">
    <source>
        <dbReference type="SAM" id="MobiDB-lite"/>
    </source>
</evidence>
<evidence type="ECO:0000259" key="5">
    <source>
        <dbReference type="Pfam" id="PF07731"/>
    </source>
</evidence>
<dbReference type="EMBL" id="JACHDS010000001">
    <property type="protein sequence ID" value="MBB6171861.1"/>
    <property type="molecule type" value="Genomic_DNA"/>
</dbReference>
<reference evidence="7 8" key="1">
    <citation type="submission" date="2020-08" db="EMBL/GenBank/DDBJ databases">
        <title>Sequencing the genomes of 1000 actinobacteria strains.</title>
        <authorList>
            <person name="Klenk H.-P."/>
        </authorList>
    </citation>
    <scope>NUCLEOTIDE SEQUENCE [LARGE SCALE GENOMIC DNA]</scope>
    <source>
        <strain evidence="7 8">DSM 46659</strain>
    </source>
</reference>
<keyword evidence="2" id="KW-0560">Oxidoreductase</keyword>
<dbReference type="PROSITE" id="PS00080">
    <property type="entry name" value="MULTICOPPER_OXIDASE2"/>
    <property type="match status" value="1"/>
</dbReference>
<dbReference type="GO" id="GO:0016491">
    <property type="term" value="F:oxidoreductase activity"/>
    <property type="evidence" value="ECO:0007669"/>
    <property type="project" value="UniProtKB-KW"/>
</dbReference>
<keyword evidence="1" id="KW-0479">Metal-binding</keyword>
<dbReference type="CDD" id="cd13861">
    <property type="entry name" value="CuRO_1_CumA_like"/>
    <property type="match status" value="1"/>
</dbReference>
<comment type="caution">
    <text evidence="7">The sequence shown here is derived from an EMBL/GenBank/DDBJ whole genome shotgun (WGS) entry which is preliminary data.</text>
</comment>
<dbReference type="InterPro" id="IPR034279">
    <property type="entry name" value="CuRO_3_CopA"/>
</dbReference>
<dbReference type="InterPro" id="IPR011707">
    <property type="entry name" value="Cu-oxidase-like_N"/>
</dbReference>
<dbReference type="SUPFAM" id="SSF49503">
    <property type="entry name" value="Cupredoxins"/>
    <property type="match status" value="2"/>
</dbReference>
<dbReference type="PANTHER" id="PTHR11709:SF394">
    <property type="entry name" value="FI03373P-RELATED"/>
    <property type="match status" value="1"/>
</dbReference>
<evidence type="ECO:0000313" key="8">
    <source>
        <dbReference type="Proteomes" id="UP000546642"/>
    </source>
</evidence>
<keyword evidence="3" id="KW-0186">Copper</keyword>
<evidence type="ECO:0000313" key="7">
    <source>
        <dbReference type="EMBL" id="MBB6171861.1"/>
    </source>
</evidence>
<evidence type="ECO:0000256" key="3">
    <source>
        <dbReference type="ARBA" id="ARBA00023008"/>
    </source>
</evidence>
<organism evidence="7 8">
    <name type="scientific">Nocardiopsis mwathae</name>
    <dbReference type="NCBI Taxonomy" id="1472723"/>
    <lineage>
        <taxon>Bacteria</taxon>
        <taxon>Bacillati</taxon>
        <taxon>Actinomycetota</taxon>
        <taxon>Actinomycetes</taxon>
        <taxon>Streptosporangiales</taxon>
        <taxon>Nocardiopsidaceae</taxon>
        <taxon>Nocardiopsis</taxon>
    </lineage>
</organism>
<dbReference type="GO" id="GO:0005507">
    <property type="term" value="F:copper ion binding"/>
    <property type="evidence" value="ECO:0007669"/>
    <property type="project" value="InterPro"/>
</dbReference>
<dbReference type="PROSITE" id="PS00079">
    <property type="entry name" value="MULTICOPPER_OXIDASE1"/>
    <property type="match status" value="1"/>
</dbReference>
<protein>
    <submittedName>
        <fullName evidence="7">FtsP/CotA-like multicopper oxidase with cupredoxin domain</fullName>
    </submittedName>
</protein>
<dbReference type="InterPro" id="IPR045087">
    <property type="entry name" value="Cu-oxidase_fam"/>
</dbReference>
<dbReference type="InterPro" id="IPR033138">
    <property type="entry name" value="Cu_oxidase_CS"/>
</dbReference>
<keyword evidence="8" id="KW-1185">Reference proteome</keyword>
<dbReference type="Proteomes" id="UP000546642">
    <property type="component" value="Unassembled WGS sequence"/>
</dbReference>
<feature type="region of interest" description="Disordered" evidence="4">
    <location>
        <begin position="1"/>
        <end position="24"/>
    </location>
</feature>
<gene>
    <name evidence="7" type="ORF">HNR23_001921</name>
</gene>
<sequence length="343" mass="38323">MPTHDHRRRPPPERDPFRAANEPAQRLVRPTDDIIDAVEEERPGTGRERTFGIRATESELTLGRRSVPTWSYGDALPGEALRLTAGDTLLATLHNRLPEPTSIHWHGLAMRNDMDGAPPATQKAIPPGGEFTYRFIADTPGTHWFHPHVGTQLDRGLYAPIIVDDPREPLSYDEEWIVMLDDWLDGIDSTPDDVLAAVRPDELDGEVVHATDLAAEESVRLEERDPEIEHRIELTGGMADYDWAINGRAFDHGAPTDGAFEVRQGQRARFTFVNSTEMWHPMHLHGHTFQVGPQGPRKDTLIVLPGQSLACDFDATKPGLWLVHCHNLYHGEAGMMGLLAYTA</sequence>
<dbReference type="Pfam" id="PF07731">
    <property type="entry name" value="Cu-oxidase_2"/>
    <property type="match status" value="1"/>
</dbReference>
<evidence type="ECO:0000259" key="6">
    <source>
        <dbReference type="Pfam" id="PF07732"/>
    </source>
</evidence>
<dbReference type="CDD" id="cd13896">
    <property type="entry name" value="CuRO_3_CopA"/>
    <property type="match status" value="1"/>
</dbReference>
<name>A0A7X0D5P5_9ACTN</name>
<dbReference type="InterPro" id="IPR008972">
    <property type="entry name" value="Cupredoxin"/>
</dbReference>
<dbReference type="Pfam" id="PF07732">
    <property type="entry name" value="Cu-oxidase_3"/>
    <property type="match status" value="1"/>
</dbReference>
<evidence type="ECO:0000256" key="2">
    <source>
        <dbReference type="ARBA" id="ARBA00023002"/>
    </source>
</evidence>
<feature type="domain" description="Plastocyanin-like" evidence="5">
    <location>
        <begin position="225"/>
        <end position="339"/>
    </location>
</feature>
<dbReference type="InterPro" id="IPR011706">
    <property type="entry name" value="Cu-oxidase_C"/>
</dbReference>